<dbReference type="PANTHER" id="PTHR33383">
    <property type="entry name" value="MEMBRANE PROTEIN INSERTION EFFICIENCY FACTOR-RELATED"/>
    <property type="match status" value="1"/>
</dbReference>
<proteinExistence type="inferred from homology"/>
<keyword evidence="1" id="KW-1003">Cell membrane</keyword>
<keyword evidence="3" id="KW-1185">Reference proteome</keyword>
<keyword evidence="1" id="KW-0472">Membrane</keyword>
<dbReference type="HAMAP" id="MF_00386">
    <property type="entry name" value="UPF0161_YidD"/>
    <property type="match status" value="1"/>
</dbReference>
<dbReference type="SMART" id="SM01234">
    <property type="entry name" value="Haemolytic"/>
    <property type="match status" value="1"/>
</dbReference>
<protein>
    <recommendedName>
        <fullName evidence="1">Putative membrane protein insertion efficiency factor</fullName>
    </recommendedName>
</protein>
<gene>
    <name evidence="2" type="ORF">GCM10007884_43240</name>
</gene>
<dbReference type="Proteomes" id="UP001156881">
    <property type="component" value="Unassembled WGS sequence"/>
</dbReference>
<dbReference type="PANTHER" id="PTHR33383:SF1">
    <property type="entry name" value="MEMBRANE PROTEIN INSERTION EFFICIENCY FACTOR-RELATED"/>
    <property type="match status" value="1"/>
</dbReference>
<comment type="function">
    <text evidence="1">Could be involved in insertion of integral membrane proteins into the membrane.</text>
</comment>
<name>A0ABQ6D9C7_9HYPH</name>
<evidence type="ECO:0000256" key="1">
    <source>
        <dbReference type="HAMAP-Rule" id="MF_00386"/>
    </source>
</evidence>
<dbReference type="NCBIfam" id="TIGR00278">
    <property type="entry name" value="membrane protein insertion efficiency factor YidD"/>
    <property type="match status" value="1"/>
</dbReference>
<evidence type="ECO:0000313" key="2">
    <source>
        <dbReference type="EMBL" id="GLS46331.1"/>
    </source>
</evidence>
<accession>A0ABQ6D9C7</accession>
<comment type="subcellular location">
    <subcellularLocation>
        <location evidence="1">Cell membrane</location>
        <topology evidence="1">Peripheral membrane protein</topology>
        <orientation evidence="1">Cytoplasmic side</orientation>
    </subcellularLocation>
</comment>
<reference evidence="3" key="1">
    <citation type="journal article" date="2019" name="Int. J. Syst. Evol. Microbiol.">
        <title>The Global Catalogue of Microorganisms (GCM) 10K type strain sequencing project: providing services to taxonomists for standard genome sequencing and annotation.</title>
        <authorList>
            <consortium name="The Broad Institute Genomics Platform"/>
            <consortium name="The Broad Institute Genome Sequencing Center for Infectious Disease"/>
            <person name="Wu L."/>
            <person name="Ma J."/>
        </authorList>
    </citation>
    <scope>NUCLEOTIDE SEQUENCE [LARGE SCALE GENOMIC DNA]</scope>
    <source>
        <strain evidence="3">NBRC 107710</strain>
    </source>
</reference>
<dbReference type="EMBL" id="BSPG01000039">
    <property type="protein sequence ID" value="GLS46331.1"/>
    <property type="molecule type" value="Genomic_DNA"/>
</dbReference>
<evidence type="ECO:0000313" key="3">
    <source>
        <dbReference type="Proteomes" id="UP001156881"/>
    </source>
</evidence>
<comment type="similarity">
    <text evidence="1">Belongs to the UPF0161 family.</text>
</comment>
<sequence>MSMILRRAAHYAIRAYQLTLSSLIGRQCRHWPSCSEYADTAIARHGIWAGGWMGFSRICRCGPFGTNGIDLVPDNLAERARWWLPWRYGRWRGVQGPPPSPFRCDAVDERARGGSST</sequence>
<dbReference type="InterPro" id="IPR002696">
    <property type="entry name" value="Membr_insert_effic_factor_YidD"/>
</dbReference>
<dbReference type="Pfam" id="PF01809">
    <property type="entry name" value="YidD"/>
    <property type="match status" value="1"/>
</dbReference>
<comment type="caution">
    <text evidence="2">The sequence shown here is derived from an EMBL/GenBank/DDBJ whole genome shotgun (WGS) entry which is preliminary data.</text>
</comment>
<organism evidence="2 3">
    <name type="scientific">Methylobacterium brachythecii</name>
    <dbReference type="NCBI Taxonomy" id="1176177"/>
    <lineage>
        <taxon>Bacteria</taxon>
        <taxon>Pseudomonadati</taxon>
        <taxon>Pseudomonadota</taxon>
        <taxon>Alphaproteobacteria</taxon>
        <taxon>Hyphomicrobiales</taxon>
        <taxon>Methylobacteriaceae</taxon>
        <taxon>Methylobacterium</taxon>
    </lineage>
</organism>